<organism evidence="1 2">
    <name type="scientific">Plakobranchus ocellatus</name>
    <dbReference type="NCBI Taxonomy" id="259542"/>
    <lineage>
        <taxon>Eukaryota</taxon>
        <taxon>Metazoa</taxon>
        <taxon>Spiralia</taxon>
        <taxon>Lophotrochozoa</taxon>
        <taxon>Mollusca</taxon>
        <taxon>Gastropoda</taxon>
        <taxon>Heterobranchia</taxon>
        <taxon>Euthyneura</taxon>
        <taxon>Panpulmonata</taxon>
        <taxon>Sacoglossa</taxon>
        <taxon>Placobranchoidea</taxon>
        <taxon>Plakobranchidae</taxon>
        <taxon>Plakobranchus</taxon>
    </lineage>
</organism>
<proteinExistence type="predicted"/>
<gene>
    <name evidence="1" type="ORF">PoB_007308300</name>
</gene>
<protein>
    <submittedName>
        <fullName evidence="1">Uncharacterized protein</fullName>
    </submittedName>
</protein>
<evidence type="ECO:0000313" key="2">
    <source>
        <dbReference type="Proteomes" id="UP000735302"/>
    </source>
</evidence>
<name>A0AAV4DQJ6_9GAST</name>
<reference evidence="1 2" key="1">
    <citation type="journal article" date="2021" name="Elife">
        <title>Chloroplast acquisition without the gene transfer in kleptoplastic sea slugs, Plakobranchus ocellatus.</title>
        <authorList>
            <person name="Maeda T."/>
            <person name="Takahashi S."/>
            <person name="Yoshida T."/>
            <person name="Shimamura S."/>
            <person name="Takaki Y."/>
            <person name="Nagai Y."/>
            <person name="Toyoda A."/>
            <person name="Suzuki Y."/>
            <person name="Arimoto A."/>
            <person name="Ishii H."/>
            <person name="Satoh N."/>
            <person name="Nishiyama T."/>
            <person name="Hasebe M."/>
            <person name="Maruyama T."/>
            <person name="Minagawa J."/>
            <person name="Obokata J."/>
            <person name="Shigenobu S."/>
        </authorList>
    </citation>
    <scope>NUCLEOTIDE SEQUENCE [LARGE SCALE GENOMIC DNA]</scope>
</reference>
<accession>A0AAV4DQJ6</accession>
<keyword evidence="2" id="KW-1185">Reference proteome</keyword>
<dbReference type="EMBL" id="BLXT01008196">
    <property type="protein sequence ID" value="GFO46578.1"/>
    <property type="molecule type" value="Genomic_DNA"/>
</dbReference>
<sequence length="271" mass="30379">MPHKGREGGGLFARAVGYQVGGPRFESLSEPSQFCIVPLCLPGTKWVARPQSNINFSLNLCADSGMVYHISVEGSTLNSTLLMLKAKNPSDSESTLRSAETRLSRVRVPSSGPWHDGEPESLRSSCSGLAVNKNLSSRAYISLLCSLVVKDAQKCRTLGQYRCIRLDWWTYVCRQGEQSSYSWSSVHILTTDHWSVLLVVCLVQNRYQYLRLLSKLQNLWSCPYIFATAINVALSVFLCEENLCNHSKVRFLTTISRVTAAEAKSRKLRHR</sequence>
<dbReference type="Proteomes" id="UP000735302">
    <property type="component" value="Unassembled WGS sequence"/>
</dbReference>
<dbReference type="AlphaFoldDB" id="A0AAV4DQJ6"/>
<evidence type="ECO:0000313" key="1">
    <source>
        <dbReference type="EMBL" id="GFO46578.1"/>
    </source>
</evidence>
<comment type="caution">
    <text evidence="1">The sequence shown here is derived from an EMBL/GenBank/DDBJ whole genome shotgun (WGS) entry which is preliminary data.</text>
</comment>